<dbReference type="PANTHER" id="PTHR23024">
    <property type="entry name" value="ARYLACETAMIDE DEACETYLASE"/>
    <property type="match status" value="1"/>
</dbReference>
<dbReference type="SUPFAM" id="SSF53474">
    <property type="entry name" value="alpha/beta-Hydrolases"/>
    <property type="match status" value="1"/>
</dbReference>
<dbReference type="Gramene" id="AUR62021272-RA">
    <property type="protein sequence ID" value="AUR62021272-RA:cds"/>
    <property type="gene ID" value="AUR62021272"/>
</dbReference>
<evidence type="ECO:0000313" key="3">
    <source>
        <dbReference type="EnsemblPlants" id="AUR62021272-RA:cds"/>
    </source>
</evidence>
<accession>A0A803M0M1</accession>
<gene>
    <name evidence="3" type="primary">LOC110729744</name>
</gene>
<dbReference type="AlphaFoldDB" id="A0A803M0M1"/>
<dbReference type="OrthoDB" id="408631at2759"/>
<evidence type="ECO:0000259" key="2">
    <source>
        <dbReference type="Pfam" id="PF07859"/>
    </source>
</evidence>
<dbReference type="GeneID" id="110729744"/>
<protein>
    <recommendedName>
        <fullName evidence="2">Alpha/beta hydrolase fold-3 domain-containing protein</fullName>
    </recommendedName>
</protein>
<dbReference type="Proteomes" id="UP000596660">
    <property type="component" value="Unplaced"/>
</dbReference>
<dbReference type="SMR" id="A0A803M0M1"/>
<keyword evidence="4" id="KW-1185">Reference proteome</keyword>
<feature type="domain" description="Alpha/beta hydrolase fold-3" evidence="2">
    <location>
        <begin position="85"/>
        <end position="320"/>
    </location>
</feature>
<dbReference type="RefSeq" id="XP_021765221.1">
    <property type="nucleotide sequence ID" value="XM_021909529.1"/>
</dbReference>
<evidence type="ECO:0000256" key="1">
    <source>
        <dbReference type="ARBA" id="ARBA00010515"/>
    </source>
</evidence>
<dbReference type="Pfam" id="PF07859">
    <property type="entry name" value="Abhydrolase_3"/>
    <property type="match status" value="1"/>
</dbReference>
<dbReference type="EnsemblPlants" id="AUR62021272-RA">
    <property type="protein sequence ID" value="AUR62021272-RA:cds"/>
    <property type="gene ID" value="AUR62021272"/>
</dbReference>
<organism evidence="3 4">
    <name type="scientific">Chenopodium quinoa</name>
    <name type="common">Quinoa</name>
    <dbReference type="NCBI Taxonomy" id="63459"/>
    <lineage>
        <taxon>Eukaryota</taxon>
        <taxon>Viridiplantae</taxon>
        <taxon>Streptophyta</taxon>
        <taxon>Embryophyta</taxon>
        <taxon>Tracheophyta</taxon>
        <taxon>Spermatophyta</taxon>
        <taxon>Magnoliopsida</taxon>
        <taxon>eudicotyledons</taxon>
        <taxon>Gunneridae</taxon>
        <taxon>Pentapetalae</taxon>
        <taxon>Caryophyllales</taxon>
        <taxon>Chenopodiaceae</taxon>
        <taxon>Chenopodioideae</taxon>
        <taxon>Atripliceae</taxon>
        <taxon>Chenopodium</taxon>
    </lineage>
</organism>
<dbReference type="InterPro" id="IPR013094">
    <property type="entry name" value="AB_hydrolase_3"/>
</dbReference>
<dbReference type="InterPro" id="IPR029058">
    <property type="entry name" value="AB_hydrolase_fold"/>
</dbReference>
<comment type="similarity">
    <text evidence="1">Belongs to the 'GDXG' lipolytic enzyme family.</text>
</comment>
<dbReference type="PANTHER" id="PTHR23024:SF546">
    <property type="entry name" value="CARBOXYLESTERASE 120-RELATED"/>
    <property type="match status" value="1"/>
</dbReference>
<sequence>MASEEEKSTPICTVDPYQYLQSKLNPDGTLTRYLDVPSTPATPDPNSSSSVLTKDFTLNSTYNTYVRVFLPKSALSDPSRKLPIVVYYHGGGFVLLHVDSFYNHDICCALALYASVIVVSVEYRLAPEHRLPAAYDDAMDAVKWVRASVVNKEHSTSDPTDEWLSKYGDISNCFLMGTSAGGNIAYQTALRASYLIDDLHPLKFKGAILHHPYFGGPQRTGSELRLINDPYLPLSGNDLFWELSLPEGASRDHEFCNPLSGLAGDGLGRIERIKKMGLRVLVTECSGDPLVDRISEFVTVLENIGVNVKGHFTEGDYHGVDILDQKKCKELLVVIHDFINSCLNA</sequence>
<dbReference type="Gene3D" id="3.40.50.1820">
    <property type="entry name" value="alpha/beta hydrolase"/>
    <property type="match status" value="1"/>
</dbReference>
<name>A0A803M0M1_CHEQI</name>
<reference evidence="3" key="2">
    <citation type="submission" date="2021-03" db="UniProtKB">
        <authorList>
            <consortium name="EnsemblPlants"/>
        </authorList>
    </citation>
    <scope>IDENTIFICATION</scope>
</reference>
<dbReference type="InterPro" id="IPR050466">
    <property type="entry name" value="Carboxylest/Gibb_receptor"/>
</dbReference>
<dbReference type="OMA" id="SDACWRI"/>
<dbReference type="KEGG" id="cqi:110729744"/>
<dbReference type="GO" id="GO:0016787">
    <property type="term" value="F:hydrolase activity"/>
    <property type="evidence" value="ECO:0007669"/>
    <property type="project" value="InterPro"/>
</dbReference>
<reference evidence="3" key="1">
    <citation type="journal article" date="2017" name="Nature">
        <title>The genome of Chenopodium quinoa.</title>
        <authorList>
            <person name="Jarvis D.E."/>
            <person name="Ho Y.S."/>
            <person name="Lightfoot D.J."/>
            <person name="Schmoeckel S.M."/>
            <person name="Li B."/>
            <person name="Borm T.J.A."/>
            <person name="Ohyanagi H."/>
            <person name="Mineta K."/>
            <person name="Michell C.T."/>
            <person name="Saber N."/>
            <person name="Kharbatia N.M."/>
            <person name="Rupper R.R."/>
            <person name="Sharp A.R."/>
            <person name="Dally N."/>
            <person name="Boughton B.A."/>
            <person name="Woo Y.H."/>
            <person name="Gao G."/>
            <person name="Schijlen E.G.W.M."/>
            <person name="Guo X."/>
            <person name="Momin A.A."/>
            <person name="Negrao S."/>
            <person name="Al-Babili S."/>
            <person name="Gehring C."/>
            <person name="Roessner U."/>
            <person name="Jung C."/>
            <person name="Murphy K."/>
            <person name="Arold S.T."/>
            <person name="Gojobori T."/>
            <person name="van der Linden C.G."/>
            <person name="van Loo E.N."/>
            <person name="Jellen E.N."/>
            <person name="Maughan P.J."/>
            <person name="Tester M."/>
        </authorList>
    </citation>
    <scope>NUCLEOTIDE SEQUENCE [LARGE SCALE GENOMIC DNA]</scope>
    <source>
        <strain evidence="3">cv. PI 614886</strain>
    </source>
</reference>
<proteinExistence type="inferred from homology"/>
<evidence type="ECO:0000313" key="4">
    <source>
        <dbReference type="Proteomes" id="UP000596660"/>
    </source>
</evidence>